<evidence type="ECO:0000256" key="1">
    <source>
        <dbReference type="SAM" id="MobiDB-lite"/>
    </source>
</evidence>
<dbReference type="SUPFAM" id="SSF46689">
    <property type="entry name" value="Homeodomain-like"/>
    <property type="match status" value="1"/>
</dbReference>
<dbReference type="Gene3D" id="1.10.10.10">
    <property type="entry name" value="Winged helix-like DNA-binding domain superfamily/Winged helix DNA-binding domain"/>
    <property type="match status" value="1"/>
</dbReference>
<evidence type="ECO:0000313" key="3">
    <source>
        <dbReference type="EMBL" id="GHO56617.1"/>
    </source>
</evidence>
<dbReference type="InterPro" id="IPR012337">
    <property type="entry name" value="RNaseH-like_sf"/>
</dbReference>
<keyword evidence="4" id="KW-1185">Reference proteome</keyword>
<dbReference type="Gene3D" id="3.30.420.10">
    <property type="entry name" value="Ribonuclease H-like superfamily/Ribonuclease H"/>
    <property type="match status" value="1"/>
</dbReference>
<dbReference type="InterPro" id="IPR036397">
    <property type="entry name" value="RNaseH_sf"/>
</dbReference>
<dbReference type="InterPro" id="IPR009057">
    <property type="entry name" value="Homeodomain-like_sf"/>
</dbReference>
<dbReference type="SUPFAM" id="SSF53098">
    <property type="entry name" value="Ribonuclease H-like"/>
    <property type="match status" value="1"/>
</dbReference>
<name>A0ABQ3UVA3_9CHLR</name>
<gene>
    <name evidence="3" type="ORF">KSB_50920</name>
</gene>
<reference evidence="3 4" key="1">
    <citation type="journal article" date="2021" name="Int. J. Syst. Evol. Microbiol.">
        <title>Reticulibacter mediterranei gen. nov., sp. nov., within the new family Reticulibacteraceae fam. nov., and Ktedonospora formicarum gen. nov., sp. nov., Ktedonobacter robiniae sp. nov., Dictyobacter formicarum sp. nov. and Dictyobacter arantiisoli sp. nov., belonging to the class Ktedonobacteria.</title>
        <authorList>
            <person name="Yabe S."/>
            <person name="Zheng Y."/>
            <person name="Wang C.M."/>
            <person name="Sakai Y."/>
            <person name="Abe K."/>
            <person name="Yokota A."/>
            <person name="Donadio S."/>
            <person name="Cavaletti L."/>
            <person name="Monciardini P."/>
        </authorList>
    </citation>
    <scope>NUCLEOTIDE SEQUENCE [LARGE SCALE GENOMIC DNA]</scope>
    <source>
        <strain evidence="3 4">SOSP1-30</strain>
    </source>
</reference>
<comment type="caution">
    <text evidence="3">The sequence shown here is derived from an EMBL/GenBank/DDBJ whole genome shotgun (WGS) entry which is preliminary data.</text>
</comment>
<dbReference type="PANTHER" id="PTHR35004:SF7">
    <property type="entry name" value="INTEGRASE PROTEIN"/>
    <property type="match status" value="1"/>
</dbReference>
<dbReference type="RefSeq" id="WP_201373090.1">
    <property type="nucleotide sequence ID" value="NZ_BNJG01000002.1"/>
</dbReference>
<feature type="domain" description="Integrase catalytic" evidence="2">
    <location>
        <begin position="270"/>
        <end position="450"/>
    </location>
</feature>
<dbReference type="InterPro" id="IPR001584">
    <property type="entry name" value="Integrase_cat-core"/>
</dbReference>
<evidence type="ECO:0000313" key="4">
    <source>
        <dbReference type="Proteomes" id="UP000654345"/>
    </source>
</evidence>
<sequence length="594" mass="69927">MPKRKRVQREHTEDWQTIQQYTLWPEQTAYELLRPVVLFGDPVIQRAQETGEPRTSLERKADTFDEQGMVSFFASRPRKQPQETARSLPPDMRQLIVDLRMEMPNISIREIAEICDTRFQRRPSHHSIKTVLASGPPPSIQMRRFPPWNDTPDPAQRRHNIVQLHAEGWSVASIAEYLAVSKQTVYTTLKRWWQEGVKGLDDKSHARHPRPRKVTLEVANEIRKKQENPLIGEWRMHAALLQEGIKLSPRTCGRIMAKNRAIYGWDKPKAPPKPKKEMTFKAARRHEYWSIDIRYIEHHQLPNIKGPVYVISILENFSRMLLASAISERQDTIAYLKVLAKVLRNYGAPEAIVTDSGGVFYSKRAMAIYEALDIRKERIDPRQSWQNYIEAHFGIMRRLADYYLNKAPTLDEMKKAHRKFIRDYNTQIHFAHRERNDNRHSPQDVLRGVLARTLPAPTLARIFFATEFTRHLDRSGYIRFRRWRFYAEEGLARQQVQVSFYTSTLKIEYQETELAFYTIEWEANKHIKEVKNPRLIETGYQSPQLKLWTLGPDEWLLFLKLPDYAARKKPQRKPDVIQLPLPDLDENQRQQVSS</sequence>
<dbReference type="Pfam" id="PF00665">
    <property type="entry name" value="rve"/>
    <property type="match status" value="1"/>
</dbReference>
<dbReference type="Proteomes" id="UP000654345">
    <property type="component" value="Unassembled WGS sequence"/>
</dbReference>
<evidence type="ECO:0000259" key="2">
    <source>
        <dbReference type="PROSITE" id="PS50994"/>
    </source>
</evidence>
<dbReference type="PROSITE" id="PS50994">
    <property type="entry name" value="INTEGRASE"/>
    <property type="match status" value="1"/>
</dbReference>
<proteinExistence type="predicted"/>
<feature type="region of interest" description="Disordered" evidence="1">
    <location>
        <begin position="568"/>
        <end position="594"/>
    </location>
</feature>
<dbReference type="Pfam" id="PF13551">
    <property type="entry name" value="HTH_29"/>
    <property type="match status" value="1"/>
</dbReference>
<protein>
    <recommendedName>
        <fullName evidence="2">Integrase catalytic domain-containing protein</fullName>
    </recommendedName>
</protein>
<organism evidence="3 4">
    <name type="scientific">Ktedonobacter robiniae</name>
    <dbReference type="NCBI Taxonomy" id="2778365"/>
    <lineage>
        <taxon>Bacteria</taxon>
        <taxon>Bacillati</taxon>
        <taxon>Chloroflexota</taxon>
        <taxon>Ktedonobacteria</taxon>
        <taxon>Ktedonobacterales</taxon>
        <taxon>Ktedonobacteraceae</taxon>
        <taxon>Ktedonobacter</taxon>
    </lineage>
</organism>
<dbReference type="PANTHER" id="PTHR35004">
    <property type="entry name" value="TRANSPOSASE RV3428C-RELATED"/>
    <property type="match status" value="1"/>
</dbReference>
<dbReference type="EMBL" id="BNJG01000002">
    <property type="protein sequence ID" value="GHO56617.1"/>
    <property type="molecule type" value="Genomic_DNA"/>
</dbReference>
<dbReference type="InterPro" id="IPR036388">
    <property type="entry name" value="WH-like_DNA-bd_sf"/>
</dbReference>
<accession>A0ABQ3UVA3</accession>